<gene>
    <name evidence="1" type="ORF">L1987_62389</name>
</gene>
<protein>
    <submittedName>
        <fullName evidence="1">Uncharacterized protein</fullName>
    </submittedName>
</protein>
<evidence type="ECO:0000313" key="1">
    <source>
        <dbReference type="EMBL" id="KAI3731204.1"/>
    </source>
</evidence>
<reference evidence="2" key="1">
    <citation type="journal article" date="2022" name="Mol. Ecol. Resour.">
        <title>The genomes of chicory, endive, great burdock and yacon provide insights into Asteraceae palaeo-polyploidization history and plant inulin production.</title>
        <authorList>
            <person name="Fan W."/>
            <person name="Wang S."/>
            <person name="Wang H."/>
            <person name="Wang A."/>
            <person name="Jiang F."/>
            <person name="Liu H."/>
            <person name="Zhao H."/>
            <person name="Xu D."/>
            <person name="Zhang Y."/>
        </authorList>
    </citation>
    <scope>NUCLEOTIDE SEQUENCE [LARGE SCALE GENOMIC DNA]</scope>
    <source>
        <strain evidence="2">cv. Yunnan</strain>
    </source>
</reference>
<proteinExistence type="predicted"/>
<dbReference type="Proteomes" id="UP001056120">
    <property type="component" value="Linkage Group LG21"/>
</dbReference>
<name>A0ACB9CAB9_9ASTR</name>
<comment type="caution">
    <text evidence="1">The sequence shown here is derived from an EMBL/GenBank/DDBJ whole genome shotgun (WGS) entry which is preliminary data.</text>
</comment>
<evidence type="ECO:0000313" key="2">
    <source>
        <dbReference type="Proteomes" id="UP001056120"/>
    </source>
</evidence>
<accession>A0ACB9CAB9</accession>
<dbReference type="EMBL" id="CM042038">
    <property type="protein sequence ID" value="KAI3731204.1"/>
    <property type="molecule type" value="Genomic_DNA"/>
</dbReference>
<organism evidence="1 2">
    <name type="scientific">Smallanthus sonchifolius</name>
    <dbReference type="NCBI Taxonomy" id="185202"/>
    <lineage>
        <taxon>Eukaryota</taxon>
        <taxon>Viridiplantae</taxon>
        <taxon>Streptophyta</taxon>
        <taxon>Embryophyta</taxon>
        <taxon>Tracheophyta</taxon>
        <taxon>Spermatophyta</taxon>
        <taxon>Magnoliopsida</taxon>
        <taxon>eudicotyledons</taxon>
        <taxon>Gunneridae</taxon>
        <taxon>Pentapetalae</taxon>
        <taxon>asterids</taxon>
        <taxon>campanulids</taxon>
        <taxon>Asterales</taxon>
        <taxon>Asteraceae</taxon>
        <taxon>Asteroideae</taxon>
        <taxon>Heliantheae alliance</taxon>
        <taxon>Millerieae</taxon>
        <taxon>Smallanthus</taxon>
    </lineage>
</organism>
<keyword evidence="2" id="KW-1185">Reference proteome</keyword>
<reference evidence="1 2" key="2">
    <citation type="journal article" date="2022" name="Mol. Ecol. Resour.">
        <title>The genomes of chicory, endive, great burdock and yacon provide insights into Asteraceae paleo-polyploidization history and plant inulin production.</title>
        <authorList>
            <person name="Fan W."/>
            <person name="Wang S."/>
            <person name="Wang H."/>
            <person name="Wang A."/>
            <person name="Jiang F."/>
            <person name="Liu H."/>
            <person name="Zhao H."/>
            <person name="Xu D."/>
            <person name="Zhang Y."/>
        </authorList>
    </citation>
    <scope>NUCLEOTIDE SEQUENCE [LARGE SCALE GENOMIC DNA]</scope>
    <source>
        <strain evidence="2">cv. Yunnan</strain>
        <tissue evidence="1">Leaves</tissue>
    </source>
</reference>
<sequence length="258" mass="28530">MKSEFTTNINYLTVFTGRRRGGAMAFVRTIHGGSLPSKPQALIFNIQKPSISHRHRRRPTAPIFISTNLSDVNPIHLRDLCTTCNHSFHRFLNILPDGRVEPVDVDKLRVALSHNSVVVSVFARPELVTSLPEISTTGGDWYRRMIPLTPISGELVGFGRAVSDNALTASIYDVMVIPPLQGRGIGRMILQSIIRLLTSKGIYDIAALCSDQEMSFFKACGFGDDVLGSTTMMYSRSGNDMVVSAGRKLLMVPPLRKR</sequence>